<comment type="caution">
    <text evidence="2">The sequence shown here is derived from an EMBL/GenBank/DDBJ whole genome shotgun (WGS) entry which is preliminary data.</text>
</comment>
<accession>A0AAE3ISJ9</accession>
<dbReference type="Pfam" id="PF07872">
    <property type="entry name" value="DUF1659"/>
    <property type="match status" value="1"/>
</dbReference>
<name>A0AAE3ISJ9_9BACI</name>
<proteinExistence type="predicted"/>
<dbReference type="Proteomes" id="UP001209318">
    <property type="component" value="Unassembled WGS sequence"/>
</dbReference>
<dbReference type="EMBL" id="JAOUSF010000001">
    <property type="protein sequence ID" value="MCU9611954.1"/>
    <property type="molecule type" value="Genomic_DNA"/>
</dbReference>
<protein>
    <submittedName>
        <fullName evidence="2">DUF1659 domain-containing protein</fullName>
    </submittedName>
</protein>
<dbReference type="AlphaFoldDB" id="A0AAE3ISJ9"/>
<dbReference type="RefSeq" id="WP_263071092.1">
    <property type="nucleotide sequence ID" value="NZ_JAOUSF010000001.1"/>
</dbReference>
<organism evidence="2 3">
    <name type="scientific">Perspicuibacillus lycopersici</name>
    <dbReference type="NCBI Taxonomy" id="1325689"/>
    <lineage>
        <taxon>Bacteria</taxon>
        <taxon>Bacillati</taxon>
        <taxon>Bacillota</taxon>
        <taxon>Bacilli</taxon>
        <taxon>Bacillales</taxon>
        <taxon>Bacillaceae</taxon>
        <taxon>Perspicuibacillus</taxon>
    </lineage>
</organism>
<sequence length="72" mass="7728">MALANLVDSTVRLVYDAGLDENGDVVLKAKSYNNINLNATADQIFAAAQAIASLTSLPLLAIERSDKTEIYE</sequence>
<keyword evidence="3" id="KW-1185">Reference proteome</keyword>
<dbReference type="InterPro" id="IPR012454">
    <property type="entry name" value="DUF1659"/>
</dbReference>
<evidence type="ECO:0000313" key="2">
    <source>
        <dbReference type="EMBL" id="MCU9611954.1"/>
    </source>
</evidence>
<evidence type="ECO:0000313" key="3">
    <source>
        <dbReference type="Proteomes" id="UP001209318"/>
    </source>
</evidence>
<evidence type="ECO:0000259" key="1">
    <source>
        <dbReference type="Pfam" id="PF07872"/>
    </source>
</evidence>
<reference evidence="2" key="1">
    <citation type="submission" date="2022-10" db="EMBL/GenBank/DDBJ databases">
        <title>Description of Fervidibacillus gen. nov. in the family Fervidibacillaceae fam. nov. with two species, Fervidibacillus albus sp. nov., and Fervidibacillus halotolerans sp. nov., isolated from tidal flat sediments.</title>
        <authorList>
            <person name="Kwon K.K."/>
            <person name="Yang S.-H."/>
        </authorList>
    </citation>
    <scope>NUCLEOTIDE SEQUENCE</scope>
    <source>
        <strain evidence="2">JCM 19140</strain>
    </source>
</reference>
<feature type="domain" description="DUF1659" evidence="1">
    <location>
        <begin position="4"/>
        <end position="71"/>
    </location>
</feature>
<gene>
    <name evidence="2" type="ORF">OEV98_00090</name>
</gene>